<feature type="compositionally biased region" description="Basic and acidic residues" evidence="1">
    <location>
        <begin position="296"/>
        <end position="307"/>
    </location>
</feature>
<proteinExistence type="predicted"/>
<evidence type="ECO:0000313" key="3">
    <source>
        <dbReference type="Proteomes" id="UP000001798"/>
    </source>
</evidence>
<sequence length="356" mass="39365">MPSETHTYSGNVYYYVGDDDEEMNLIFPPDVDQSLHNFVTFTSNSIGLHKKLFEPQKLTNKVVVGSVASGKSYKDIKVFISEYINDWKEKRAETNISWFIESLKFYQYVTEANKISGNKGEKKHRTKVRKSSELVTGEGNSKESKIPLLAHPQPKKVAVPVAGNDRNHKVGATVIPSTSTRKSVTKPSENSASGKPSELKRGRTQQADAPLASRSISQNKDQPQQIGDRSSDGENIKVAPHRSNPPLIVKLPVTSPNAFPSSTAQPPKKRGRPRKVSKPASNFSESTTRSSSQASQDREPSLTRETSRQASMRTGKDEKEKKKKGRKAGTMHSGKGLYKGGYTLELKTAENSGYRV</sequence>
<reference evidence="2 3" key="3">
    <citation type="journal article" date="2017" name="Mol. Plant Pathol.">
        <title>A gapless genome sequence of the fungus Botrytis cinerea.</title>
        <authorList>
            <person name="Van Kan J.A."/>
            <person name="Stassen J.H."/>
            <person name="Mosbach A."/>
            <person name="Van Der Lee T.A."/>
            <person name="Faino L."/>
            <person name="Farmer A.D."/>
            <person name="Papasotiriou D.G."/>
            <person name="Zhou S."/>
            <person name="Seidl M.F."/>
            <person name="Cottam E."/>
            <person name="Edel D."/>
            <person name="Hahn M."/>
            <person name="Schwartz D.C."/>
            <person name="Dietrich R.A."/>
            <person name="Widdison S."/>
            <person name="Scalliet G."/>
        </authorList>
    </citation>
    <scope>NUCLEOTIDE SEQUENCE [LARGE SCALE GENOMIC DNA]</scope>
    <source>
        <strain evidence="2 3">B05.10</strain>
    </source>
</reference>
<dbReference type="Proteomes" id="UP000001798">
    <property type="component" value="Chromosome 10"/>
</dbReference>
<reference evidence="2 3" key="1">
    <citation type="journal article" date="2011" name="PLoS Genet.">
        <title>Genomic analysis of the necrotrophic fungal pathogens Sclerotinia sclerotiorum and Botrytis cinerea.</title>
        <authorList>
            <person name="Amselem J."/>
            <person name="Cuomo C.A."/>
            <person name="van Kan J.A."/>
            <person name="Viaud M."/>
            <person name="Benito E.P."/>
            <person name="Couloux A."/>
            <person name="Coutinho P.M."/>
            <person name="de Vries R.P."/>
            <person name="Dyer P.S."/>
            <person name="Fillinger S."/>
            <person name="Fournier E."/>
            <person name="Gout L."/>
            <person name="Hahn M."/>
            <person name="Kohn L."/>
            <person name="Lapalu N."/>
            <person name="Plummer K.M."/>
            <person name="Pradier J.M."/>
            <person name="Quevillon E."/>
            <person name="Sharon A."/>
            <person name="Simon A."/>
            <person name="ten Have A."/>
            <person name="Tudzynski B."/>
            <person name="Tudzynski P."/>
            <person name="Wincker P."/>
            <person name="Andrew M."/>
            <person name="Anthouard V."/>
            <person name="Beever R.E."/>
            <person name="Beffa R."/>
            <person name="Benoit I."/>
            <person name="Bouzid O."/>
            <person name="Brault B."/>
            <person name="Chen Z."/>
            <person name="Choquer M."/>
            <person name="Collemare J."/>
            <person name="Cotton P."/>
            <person name="Danchin E.G."/>
            <person name="Da Silva C."/>
            <person name="Gautier A."/>
            <person name="Giraud C."/>
            <person name="Giraud T."/>
            <person name="Gonzalez C."/>
            <person name="Grossetete S."/>
            <person name="Guldener U."/>
            <person name="Henrissat B."/>
            <person name="Howlett B.J."/>
            <person name="Kodira C."/>
            <person name="Kretschmer M."/>
            <person name="Lappartient A."/>
            <person name="Leroch M."/>
            <person name="Levis C."/>
            <person name="Mauceli E."/>
            <person name="Neuveglise C."/>
            <person name="Oeser B."/>
            <person name="Pearson M."/>
            <person name="Poulain J."/>
            <person name="Poussereau N."/>
            <person name="Quesneville H."/>
            <person name="Rascle C."/>
            <person name="Schumacher J."/>
            <person name="Segurens B."/>
            <person name="Sexton A."/>
            <person name="Silva E."/>
            <person name="Sirven C."/>
            <person name="Soanes D.M."/>
            <person name="Talbot N.J."/>
            <person name="Templeton M."/>
            <person name="Yandava C."/>
            <person name="Yarden O."/>
            <person name="Zeng Q."/>
            <person name="Rollins J.A."/>
            <person name="Lebrun M.H."/>
            <person name="Dickman M."/>
        </authorList>
    </citation>
    <scope>NUCLEOTIDE SEQUENCE [LARGE SCALE GENOMIC DNA]</scope>
    <source>
        <strain evidence="2 3">B05.10</strain>
    </source>
</reference>
<dbReference type="EMBL" id="CP009814">
    <property type="protein sequence ID" value="ATZ54153.1"/>
    <property type="molecule type" value="Genomic_DNA"/>
</dbReference>
<dbReference type="OrthoDB" id="10548443at2759"/>
<feature type="compositionally biased region" description="Basic residues" evidence="1">
    <location>
        <begin position="267"/>
        <end position="277"/>
    </location>
</feature>
<gene>
    <name evidence="2" type="ORF">BCIN_10g01730</name>
</gene>
<organism evidence="2 3">
    <name type="scientific">Botryotinia fuckeliana (strain B05.10)</name>
    <name type="common">Noble rot fungus</name>
    <name type="synonym">Botrytis cinerea</name>
    <dbReference type="NCBI Taxonomy" id="332648"/>
    <lineage>
        <taxon>Eukaryota</taxon>
        <taxon>Fungi</taxon>
        <taxon>Dikarya</taxon>
        <taxon>Ascomycota</taxon>
        <taxon>Pezizomycotina</taxon>
        <taxon>Leotiomycetes</taxon>
        <taxon>Helotiales</taxon>
        <taxon>Sclerotiniaceae</taxon>
        <taxon>Botrytis</taxon>
    </lineage>
</organism>
<accession>A0A384JUC2</accession>
<feature type="compositionally biased region" description="Polar residues" evidence="1">
    <location>
        <begin position="254"/>
        <end position="265"/>
    </location>
</feature>
<reference evidence="2 3" key="2">
    <citation type="journal article" date="2012" name="Eukaryot. Cell">
        <title>Genome update of Botrytis cinerea strains B05.10 and T4.</title>
        <authorList>
            <person name="Staats M."/>
            <person name="van Kan J.A."/>
        </authorList>
    </citation>
    <scope>NUCLEOTIDE SEQUENCE [LARGE SCALE GENOMIC DNA]</scope>
    <source>
        <strain evidence="2 3">B05.10</strain>
    </source>
</reference>
<dbReference type="AlphaFoldDB" id="A0A384JUC2"/>
<feature type="compositionally biased region" description="Low complexity" evidence="1">
    <location>
        <begin position="280"/>
        <end position="295"/>
    </location>
</feature>
<keyword evidence="3" id="KW-1185">Reference proteome</keyword>
<feature type="compositionally biased region" description="Polar residues" evidence="1">
    <location>
        <begin position="214"/>
        <end position="228"/>
    </location>
</feature>
<dbReference type="KEGG" id="bfu:BCIN_10g01730"/>
<name>A0A384JUC2_BOTFB</name>
<dbReference type="GeneID" id="5436241"/>
<protein>
    <submittedName>
        <fullName evidence="2">Uncharacterized protein</fullName>
    </submittedName>
</protein>
<dbReference type="VEuPathDB" id="FungiDB:Bcin10g01730"/>
<evidence type="ECO:0000313" key="2">
    <source>
        <dbReference type="EMBL" id="ATZ54153.1"/>
    </source>
</evidence>
<feature type="region of interest" description="Disordered" evidence="1">
    <location>
        <begin position="116"/>
        <end position="356"/>
    </location>
</feature>
<evidence type="ECO:0000256" key="1">
    <source>
        <dbReference type="SAM" id="MobiDB-lite"/>
    </source>
</evidence>
<dbReference type="RefSeq" id="XP_001555664.1">
    <property type="nucleotide sequence ID" value="XM_001555614.1"/>
</dbReference>
<feature type="compositionally biased region" description="Polar residues" evidence="1">
    <location>
        <begin position="175"/>
        <end position="194"/>
    </location>
</feature>